<name>A0A1V2A9F1_9BACI</name>
<dbReference type="InterPro" id="IPR000304">
    <property type="entry name" value="Pyrroline-COOH_reductase"/>
</dbReference>
<dbReference type="SUPFAM" id="SSF48179">
    <property type="entry name" value="6-phosphogluconate dehydrogenase C-terminal domain-like"/>
    <property type="match status" value="1"/>
</dbReference>
<dbReference type="GO" id="GO:0055129">
    <property type="term" value="P:L-proline biosynthetic process"/>
    <property type="evidence" value="ECO:0007669"/>
    <property type="project" value="TreeGrafter"/>
</dbReference>
<dbReference type="STRING" id="1714355.BTO28_06645"/>
<gene>
    <name evidence="4" type="ORF">BTO28_06645</name>
</gene>
<dbReference type="SUPFAM" id="SSF51735">
    <property type="entry name" value="NAD(P)-binding Rossmann-fold domains"/>
    <property type="match status" value="1"/>
</dbReference>
<dbReference type="Gene3D" id="3.40.50.720">
    <property type="entry name" value="NAD(P)-binding Rossmann-like Domain"/>
    <property type="match status" value="1"/>
</dbReference>
<dbReference type="Pfam" id="PF03807">
    <property type="entry name" value="F420_oxidored"/>
    <property type="match status" value="1"/>
</dbReference>
<accession>A0A1V2A9F1</accession>
<dbReference type="PANTHER" id="PTHR11645:SF51">
    <property type="entry name" value="COME OPERON PROTEIN 4"/>
    <property type="match status" value="1"/>
</dbReference>
<dbReference type="OrthoDB" id="9805754at2"/>
<evidence type="ECO:0000259" key="2">
    <source>
        <dbReference type="Pfam" id="PF03807"/>
    </source>
</evidence>
<evidence type="ECO:0008006" key="6">
    <source>
        <dbReference type="Google" id="ProtNLM"/>
    </source>
</evidence>
<feature type="domain" description="Pyrroline-5-carboxylate reductase catalytic N-terminal" evidence="2">
    <location>
        <begin position="3"/>
        <end position="96"/>
    </location>
</feature>
<dbReference type="EMBL" id="MSFI01000009">
    <property type="protein sequence ID" value="OMP67618.1"/>
    <property type="molecule type" value="Genomic_DNA"/>
</dbReference>
<evidence type="ECO:0000313" key="4">
    <source>
        <dbReference type="EMBL" id="OMP67618.1"/>
    </source>
</evidence>
<organism evidence="4 5">
    <name type="scientific">Domibacillus epiphyticus</name>
    <dbReference type="NCBI Taxonomy" id="1714355"/>
    <lineage>
        <taxon>Bacteria</taxon>
        <taxon>Bacillati</taxon>
        <taxon>Bacillota</taxon>
        <taxon>Bacilli</taxon>
        <taxon>Bacillales</taxon>
        <taxon>Bacillaceae</taxon>
        <taxon>Domibacillus</taxon>
    </lineage>
</organism>
<comment type="caution">
    <text evidence="4">The sequence shown here is derived from an EMBL/GenBank/DDBJ whole genome shotgun (WGS) entry which is preliminary data.</text>
</comment>
<dbReference type="InterPro" id="IPR029036">
    <property type="entry name" value="P5CR_dimer"/>
</dbReference>
<dbReference type="AlphaFoldDB" id="A0A1V2A9F1"/>
<dbReference type="InterPro" id="IPR008927">
    <property type="entry name" value="6-PGluconate_DH-like_C_sf"/>
</dbReference>
<dbReference type="InterPro" id="IPR036291">
    <property type="entry name" value="NAD(P)-bd_dom_sf"/>
</dbReference>
<dbReference type="Gene3D" id="1.10.3730.10">
    <property type="entry name" value="ProC C-terminal domain-like"/>
    <property type="match status" value="1"/>
</dbReference>
<dbReference type="GO" id="GO:0004735">
    <property type="term" value="F:pyrroline-5-carboxylate reductase activity"/>
    <property type="evidence" value="ECO:0007669"/>
    <property type="project" value="InterPro"/>
</dbReference>
<dbReference type="InterPro" id="IPR028939">
    <property type="entry name" value="P5C_Rdtase_cat_N"/>
</dbReference>
<feature type="domain" description="Pyrroline-5-carboxylate reductase dimerisation" evidence="3">
    <location>
        <begin position="161"/>
        <end position="260"/>
    </location>
</feature>
<protein>
    <recommendedName>
        <fullName evidence="6">Pyrroline-5-carboxylate reductase</fullName>
    </recommendedName>
</protein>
<keyword evidence="5" id="KW-1185">Reference proteome</keyword>
<dbReference type="PIRSF" id="PIRSF000193">
    <property type="entry name" value="Pyrrol-5-carb_rd"/>
    <property type="match status" value="1"/>
</dbReference>
<evidence type="ECO:0000259" key="3">
    <source>
        <dbReference type="Pfam" id="PF14748"/>
    </source>
</evidence>
<evidence type="ECO:0000256" key="1">
    <source>
        <dbReference type="ARBA" id="ARBA00005525"/>
    </source>
</evidence>
<dbReference type="PANTHER" id="PTHR11645">
    <property type="entry name" value="PYRROLINE-5-CARBOXYLATE REDUCTASE"/>
    <property type="match status" value="1"/>
</dbReference>
<proteinExistence type="inferred from homology"/>
<dbReference type="RefSeq" id="WP_076764752.1">
    <property type="nucleotide sequence ID" value="NZ_MSFI01000009.1"/>
</dbReference>
<dbReference type="Proteomes" id="UP000188613">
    <property type="component" value="Unassembled WGS sequence"/>
</dbReference>
<sequence length="280" mass="30582">MNIGIIGTGSIGTVLTESLITSKAVAPEKIYVYNRSPEKAYQLQKSFPGIHVARNINEIAEEAYLLFVSVRQPDMKPLLETLSKSTTVHHCVISTASAVSTTQMESVLPCSCARVIPSVTNTISSGGILYSFGDSCGIDWQKKVTGLLDKIAGAAFKVDDETIRAASDLTGCGPAFFSKMAKMYAQQTVKYGLENEQAEEMAFHMMIGLGEMLKKKEWSLETLTERTTAKGGVTERGMVVIEEYAVDLFSSLCRMTQKKAAEDRKEASAAFGITESFRRN</sequence>
<reference evidence="4 5" key="1">
    <citation type="submission" date="2016-12" db="EMBL/GenBank/DDBJ databases">
        <title>Domibacillus sp. SAB 38T whole genome sequencing.</title>
        <authorList>
            <person name="Verma A."/>
            <person name="Ojha A.K."/>
            <person name="Krishnamurthi S."/>
        </authorList>
    </citation>
    <scope>NUCLEOTIDE SEQUENCE [LARGE SCALE GENOMIC DNA]</scope>
    <source>
        <strain evidence="4 5">SAB 38</strain>
    </source>
</reference>
<comment type="similarity">
    <text evidence="1">Belongs to the pyrroline-5-carboxylate reductase family.</text>
</comment>
<evidence type="ECO:0000313" key="5">
    <source>
        <dbReference type="Proteomes" id="UP000188613"/>
    </source>
</evidence>
<dbReference type="Pfam" id="PF14748">
    <property type="entry name" value="P5CR_dimer"/>
    <property type="match status" value="1"/>
</dbReference>